<dbReference type="AlphaFoldDB" id="A0AAP2GTW2"/>
<accession>A0AAP2GTW2</accession>
<evidence type="ECO:0000256" key="1">
    <source>
        <dbReference type="SAM" id="SignalP"/>
    </source>
</evidence>
<dbReference type="SUPFAM" id="SSF63829">
    <property type="entry name" value="Calcium-dependent phosphotriesterase"/>
    <property type="match status" value="1"/>
</dbReference>
<dbReference type="EMBL" id="JAHESE010000008">
    <property type="protein sequence ID" value="MBT1708733.1"/>
    <property type="molecule type" value="Genomic_DNA"/>
</dbReference>
<keyword evidence="1" id="KW-0732">Signal</keyword>
<protein>
    <recommendedName>
        <fullName evidence="4">Lipoprotein</fullName>
    </recommendedName>
</protein>
<gene>
    <name evidence="2" type="ORF">KK062_10885</name>
</gene>
<feature type="signal peptide" evidence="1">
    <location>
        <begin position="1"/>
        <end position="23"/>
    </location>
</feature>
<feature type="chain" id="PRO_5042970580" description="Lipoprotein" evidence="1">
    <location>
        <begin position="24"/>
        <end position="404"/>
    </location>
</feature>
<reference evidence="2 3" key="1">
    <citation type="submission" date="2021-05" db="EMBL/GenBank/DDBJ databases">
        <title>A Polyphasic approach of four new species of the genus Ohtaekwangia: Ohtaekwangia histidinii sp. nov., Ohtaekwangia cretensis sp. nov., Ohtaekwangia indiensis sp. nov., Ohtaekwangia reichenbachii sp. nov. from diverse environment.</title>
        <authorList>
            <person name="Octaviana S."/>
        </authorList>
    </citation>
    <scope>NUCLEOTIDE SEQUENCE [LARGE SCALE GENOMIC DNA]</scope>
    <source>
        <strain evidence="2 3">PWU5</strain>
    </source>
</reference>
<dbReference type="Proteomes" id="UP001319080">
    <property type="component" value="Unassembled WGS sequence"/>
</dbReference>
<organism evidence="2 3">
    <name type="scientific">Dawidia cretensis</name>
    <dbReference type="NCBI Taxonomy" id="2782350"/>
    <lineage>
        <taxon>Bacteria</taxon>
        <taxon>Pseudomonadati</taxon>
        <taxon>Bacteroidota</taxon>
        <taxon>Cytophagia</taxon>
        <taxon>Cytophagales</taxon>
        <taxon>Chryseotaleaceae</taxon>
        <taxon>Dawidia</taxon>
    </lineage>
</organism>
<proteinExistence type="predicted"/>
<keyword evidence="3" id="KW-1185">Reference proteome</keyword>
<sequence length="404" mass="45014">MKPSLLPFLALLLLLFCCSGENGSPIGKPVEYGNDGAVLKKIDIDGAVGLVAVFDLERTYDYSQSWSFFHETLKKINPDGTVAQTSFDIEGEPNGGFSEYLVNDIGDRYFLISFYLRKESYIIDKHNGLAVKTHFTPASQLSSATVNNQWFYKDNVSYKLYRVDNFMLSTDAVRTEMAVDSYMTDLYIDAREEVYIKGQDQIFYIDKGLGHITGFTANSVALWHDGNHTLKTVSRDGKIYTLSATTGGFLQYEKDFGMPVTTWSNTIPFEFPWQNKQFLLFTDAASGATHLFDLVKNESAVDLTEENTVFTTYGSAIHDQTIFLFQSDSETQRLVTIDINDLTVEKVDVNVTSNEYGKFYALTPALSVIEACENATVCSLKTIDAAGTVADLSGQPIRGTVIKL</sequence>
<dbReference type="RefSeq" id="WP_254084326.1">
    <property type="nucleotide sequence ID" value="NZ_JAHESE010000008.1"/>
</dbReference>
<evidence type="ECO:0000313" key="3">
    <source>
        <dbReference type="Proteomes" id="UP001319080"/>
    </source>
</evidence>
<name>A0AAP2GTW2_9BACT</name>
<evidence type="ECO:0008006" key="4">
    <source>
        <dbReference type="Google" id="ProtNLM"/>
    </source>
</evidence>
<evidence type="ECO:0000313" key="2">
    <source>
        <dbReference type="EMBL" id="MBT1708733.1"/>
    </source>
</evidence>
<comment type="caution">
    <text evidence="2">The sequence shown here is derived from an EMBL/GenBank/DDBJ whole genome shotgun (WGS) entry which is preliminary data.</text>
</comment>